<protein>
    <submittedName>
        <fullName evidence="2">Uncharacterized protein</fullName>
    </submittedName>
</protein>
<organism evidence="2 3">
    <name type="scientific">Actinomadura rubrisoli</name>
    <dbReference type="NCBI Taxonomy" id="2530368"/>
    <lineage>
        <taxon>Bacteria</taxon>
        <taxon>Bacillati</taxon>
        <taxon>Actinomycetota</taxon>
        <taxon>Actinomycetes</taxon>
        <taxon>Streptosporangiales</taxon>
        <taxon>Thermomonosporaceae</taxon>
        <taxon>Actinomadura</taxon>
    </lineage>
</organism>
<sequence length="809" mass="88354">MADVTAIQRGYLKDPVQFPGFSLDPPKSGRGDVVETLRQGRMYHRARYEGGLKGTEVGMTLFYSDLIAKMWVSGTGTGVPTKAVKGFVPDPDAVIPLGHCPAAGKTPEERGRLWFGQNQSGFLFDDKRMEIGARATRLFMRTSAADGGEVESSYGFGRGLRWWDAHFQEIADYDPQFARLDQIMRWSAALEWLSTRSDSPRLPGLDDRDVRDDLRFKEWYQRHSELRERGDLTFVPGARETVITGLSKAHEYCGQMIVKGGVSLADTVHHMDEGTWRPGAVPEADRRAGLYDPSSRLDSDGKGKISQVWLDGEGQVVEHLDRQYSTAENGVSVIETTGKRRPSGSFGKLKVWRGKSAKRSLRIERGAKDGFITESVALEGREWGRLEADATGGRVLLRWVRGLLERARLALQSTQDGSAPARGSVLYRYGDSYKVGGHDAPWLSITKDIKAPADDLAFRLGRPRPGGAPEFLLGRLSPRPGEGPSSPRGPPPGSWLEFRGGSSAVIGLPSDRARTMRVETTDGQRSEARVLGDIVWAKAHDPLMGLNSPEPPAALLREFGRVAPVWRDAQQARDGRFRGVSLGEDGTALVGADKTIIAPPGHHFAERVREALGPDLARSRPLIALESGHAVHHGQGEIIPGKQRETMELSEVAGRENVFVSDWMRSVTFRDGALISGWERQDRKVVVKKAELKIDARIESPTVLADSQQQRTSSNQTLTWLRVTGPGGRPSGGYLPTPIPNVQSTSPSPTPSLPPSPPLSPRPNPPSNPPSSPSPPPSPTPPAPRGDVVTVPIWLVCLDESPQDPACAP</sequence>
<dbReference type="Proteomes" id="UP000294513">
    <property type="component" value="Unassembled WGS sequence"/>
</dbReference>
<evidence type="ECO:0000313" key="2">
    <source>
        <dbReference type="EMBL" id="TDD93942.1"/>
    </source>
</evidence>
<feature type="region of interest" description="Disordered" evidence="1">
    <location>
        <begin position="469"/>
        <end position="494"/>
    </location>
</feature>
<proteinExistence type="predicted"/>
<feature type="compositionally biased region" description="Low complexity" evidence="1">
    <location>
        <begin position="472"/>
        <end position="486"/>
    </location>
</feature>
<evidence type="ECO:0000256" key="1">
    <source>
        <dbReference type="SAM" id="MobiDB-lite"/>
    </source>
</evidence>
<feature type="compositionally biased region" description="Pro residues" evidence="1">
    <location>
        <begin position="748"/>
        <end position="784"/>
    </location>
</feature>
<name>A0A4R5CA83_9ACTN</name>
<reference evidence="2 3" key="1">
    <citation type="submission" date="2019-03" db="EMBL/GenBank/DDBJ databases">
        <title>Draft genome sequences of novel Actinobacteria.</title>
        <authorList>
            <person name="Sahin N."/>
            <person name="Ay H."/>
            <person name="Saygin H."/>
        </authorList>
    </citation>
    <scope>NUCLEOTIDE SEQUENCE [LARGE SCALE GENOMIC DNA]</scope>
    <source>
        <strain evidence="2 3">H3C3</strain>
    </source>
</reference>
<dbReference type="EMBL" id="SMKU01000024">
    <property type="protein sequence ID" value="TDD93942.1"/>
    <property type="molecule type" value="Genomic_DNA"/>
</dbReference>
<dbReference type="AlphaFoldDB" id="A0A4R5CA83"/>
<evidence type="ECO:0000313" key="3">
    <source>
        <dbReference type="Proteomes" id="UP000294513"/>
    </source>
</evidence>
<gene>
    <name evidence="2" type="ORF">E1298_07950</name>
</gene>
<comment type="caution">
    <text evidence="2">The sequence shown here is derived from an EMBL/GenBank/DDBJ whole genome shotgun (WGS) entry which is preliminary data.</text>
</comment>
<feature type="region of interest" description="Disordered" evidence="1">
    <location>
        <begin position="703"/>
        <end position="787"/>
    </location>
</feature>
<feature type="compositionally biased region" description="Polar residues" evidence="1">
    <location>
        <begin position="705"/>
        <end position="719"/>
    </location>
</feature>
<accession>A0A4R5CA83</accession>
<keyword evidence="3" id="KW-1185">Reference proteome</keyword>